<organism evidence="3 4">
    <name type="scientific">Parazoarcus communis</name>
    <dbReference type="NCBI Taxonomy" id="41977"/>
    <lineage>
        <taxon>Bacteria</taxon>
        <taxon>Pseudomonadati</taxon>
        <taxon>Pseudomonadota</taxon>
        <taxon>Betaproteobacteria</taxon>
        <taxon>Rhodocyclales</taxon>
        <taxon>Zoogloeaceae</taxon>
        <taxon>Parazoarcus</taxon>
    </lineage>
</organism>
<evidence type="ECO:0000313" key="4">
    <source>
        <dbReference type="Proteomes" id="UP000244902"/>
    </source>
</evidence>
<evidence type="ECO:0000313" key="3">
    <source>
        <dbReference type="EMBL" id="AWI79765.1"/>
    </source>
</evidence>
<proteinExistence type="predicted"/>
<dbReference type="OrthoDB" id="9790710at2"/>
<dbReference type="SUPFAM" id="SSF53756">
    <property type="entry name" value="UDP-Glycosyltransferase/glycogen phosphorylase"/>
    <property type="match status" value="1"/>
</dbReference>
<evidence type="ECO:0000259" key="2">
    <source>
        <dbReference type="Pfam" id="PF00534"/>
    </source>
</evidence>
<protein>
    <recommendedName>
        <fullName evidence="2">Glycosyl transferase family 1 domain-containing protein</fullName>
    </recommendedName>
</protein>
<reference evidence="3 4" key="1">
    <citation type="submission" date="2017-06" db="EMBL/GenBank/DDBJ databases">
        <title>Azoarcus sp. TSNA42 complete genome sequence.</title>
        <authorList>
            <person name="Woo J.-H."/>
            <person name="Kim H.-S."/>
        </authorList>
    </citation>
    <scope>NUCLEOTIDE SEQUENCE [LARGE SCALE GENOMIC DNA]</scope>
    <source>
        <strain evidence="3 4">TSNA42</strain>
    </source>
</reference>
<dbReference type="PANTHER" id="PTHR46401">
    <property type="entry name" value="GLYCOSYLTRANSFERASE WBBK-RELATED"/>
    <property type="match status" value="1"/>
</dbReference>
<name>A0A2U8H4L0_9RHOO</name>
<dbReference type="InterPro" id="IPR001296">
    <property type="entry name" value="Glyco_trans_1"/>
</dbReference>
<gene>
    <name evidence="3" type="ORF">CEW87_10515</name>
</gene>
<dbReference type="RefSeq" id="WP_108972859.1">
    <property type="nucleotide sequence ID" value="NZ_CP022188.1"/>
</dbReference>
<dbReference type="EMBL" id="CP022188">
    <property type="protein sequence ID" value="AWI79765.1"/>
    <property type="molecule type" value="Genomic_DNA"/>
</dbReference>
<dbReference type="AlphaFoldDB" id="A0A2U8H4L0"/>
<dbReference type="GO" id="GO:0016757">
    <property type="term" value="F:glycosyltransferase activity"/>
    <property type="evidence" value="ECO:0007669"/>
    <property type="project" value="InterPro"/>
</dbReference>
<feature type="domain" description="Glycosyl transferase family 1" evidence="2">
    <location>
        <begin position="210"/>
        <end position="325"/>
    </location>
</feature>
<dbReference type="Pfam" id="PF00534">
    <property type="entry name" value="Glycos_transf_1"/>
    <property type="match status" value="1"/>
</dbReference>
<sequence>MNMDSLKRMSETCAGCSAVEPAAELAAPNETTRRRRLKVLVLPDWSEGNPYQNLLVESLQRRGAHLELADFPSGHFALNSAVNRAGKIRVLHLHWINELIAPIFWSKGRFALLAKLALLAADVLVVRLRGIAVIWTIHNLVAHETPNRNTELRARGVLARTCSHVILHSERARQRVEAAYRVKLPEKSTIIPHGNYDGCYPFSLERRAAFLQQLDIDEQSVVVLFFGAIRPYKGVPQLIKAFRQISTRNLRLIVAGRPNSKQFGDEITSLAQDDQRISLLLDFVASEDVAALFSLADVVALPFENTLTSGSVTLALTMGKPLLLPDEARVLDAVTEDCVLFYGSDETLAGTLRTLDKEGLGLMGRSARVLADGTPWGKVAELTEIVYRA</sequence>
<keyword evidence="1" id="KW-0808">Transferase</keyword>
<accession>A0A2U8H4L0</accession>
<dbReference type="GO" id="GO:0009103">
    <property type="term" value="P:lipopolysaccharide biosynthetic process"/>
    <property type="evidence" value="ECO:0007669"/>
    <property type="project" value="TreeGrafter"/>
</dbReference>
<dbReference type="PANTHER" id="PTHR46401:SF2">
    <property type="entry name" value="GLYCOSYLTRANSFERASE WBBK-RELATED"/>
    <property type="match status" value="1"/>
</dbReference>
<dbReference type="Gene3D" id="3.40.50.2000">
    <property type="entry name" value="Glycogen Phosphorylase B"/>
    <property type="match status" value="2"/>
</dbReference>
<evidence type="ECO:0000256" key="1">
    <source>
        <dbReference type="ARBA" id="ARBA00022679"/>
    </source>
</evidence>
<dbReference type="Proteomes" id="UP000244902">
    <property type="component" value="Chromosome"/>
</dbReference>